<feature type="region of interest" description="Disordered" evidence="1">
    <location>
        <begin position="199"/>
        <end position="232"/>
    </location>
</feature>
<dbReference type="AlphaFoldDB" id="A0A9P7YHF9"/>
<comment type="caution">
    <text evidence="3">The sequence shown here is derived from an EMBL/GenBank/DDBJ whole genome shotgun (WGS) entry which is preliminary data.</text>
</comment>
<name>A0A9P7YHF9_9HELO</name>
<gene>
    <name evidence="3" type="ORF">BJ875DRAFT_52195</name>
</gene>
<keyword evidence="2" id="KW-0812">Transmembrane</keyword>
<protein>
    <submittedName>
        <fullName evidence="3">Uncharacterized protein</fullName>
    </submittedName>
</protein>
<feature type="transmembrane region" description="Helical" evidence="2">
    <location>
        <begin position="59"/>
        <end position="80"/>
    </location>
</feature>
<accession>A0A9P7YHF9</accession>
<organism evidence="3 4">
    <name type="scientific">Amylocarpus encephaloides</name>
    <dbReference type="NCBI Taxonomy" id="45428"/>
    <lineage>
        <taxon>Eukaryota</taxon>
        <taxon>Fungi</taxon>
        <taxon>Dikarya</taxon>
        <taxon>Ascomycota</taxon>
        <taxon>Pezizomycotina</taxon>
        <taxon>Leotiomycetes</taxon>
        <taxon>Helotiales</taxon>
        <taxon>Helotiales incertae sedis</taxon>
        <taxon>Amylocarpus</taxon>
    </lineage>
</organism>
<feature type="transmembrane region" description="Helical" evidence="2">
    <location>
        <begin position="114"/>
        <end position="132"/>
    </location>
</feature>
<reference evidence="3" key="1">
    <citation type="journal article" date="2021" name="IMA Fungus">
        <title>Genomic characterization of three marine fungi, including Emericellopsis atlantica sp. nov. with signatures of a generalist lifestyle and marine biomass degradation.</title>
        <authorList>
            <person name="Hagestad O.C."/>
            <person name="Hou L."/>
            <person name="Andersen J.H."/>
            <person name="Hansen E.H."/>
            <person name="Altermark B."/>
            <person name="Li C."/>
            <person name="Kuhnert E."/>
            <person name="Cox R.J."/>
            <person name="Crous P.W."/>
            <person name="Spatafora J.W."/>
            <person name="Lail K."/>
            <person name="Amirebrahimi M."/>
            <person name="Lipzen A."/>
            <person name="Pangilinan J."/>
            <person name="Andreopoulos W."/>
            <person name="Hayes R.D."/>
            <person name="Ng V."/>
            <person name="Grigoriev I.V."/>
            <person name="Jackson S.A."/>
            <person name="Sutton T.D.S."/>
            <person name="Dobson A.D.W."/>
            <person name="Rama T."/>
        </authorList>
    </citation>
    <scope>NUCLEOTIDE SEQUENCE</scope>
    <source>
        <strain evidence="3">TRa018bII</strain>
    </source>
</reference>
<evidence type="ECO:0000256" key="1">
    <source>
        <dbReference type="SAM" id="MobiDB-lite"/>
    </source>
</evidence>
<feature type="compositionally biased region" description="Low complexity" evidence="1">
    <location>
        <begin position="203"/>
        <end position="224"/>
    </location>
</feature>
<keyword evidence="2" id="KW-1133">Transmembrane helix</keyword>
<keyword evidence="4" id="KW-1185">Reference proteome</keyword>
<keyword evidence="2" id="KW-0472">Membrane</keyword>
<feature type="transmembrane region" description="Helical" evidence="2">
    <location>
        <begin position="34"/>
        <end position="53"/>
    </location>
</feature>
<dbReference type="EMBL" id="MU251509">
    <property type="protein sequence ID" value="KAG9233252.1"/>
    <property type="molecule type" value="Genomic_DNA"/>
</dbReference>
<proteinExistence type="predicted"/>
<evidence type="ECO:0000256" key="2">
    <source>
        <dbReference type="SAM" id="Phobius"/>
    </source>
</evidence>
<dbReference type="Proteomes" id="UP000824998">
    <property type="component" value="Unassembled WGS sequence"/>
</dbReference>
<sequence>MASLLEGTGGINPSLLVHHLRRAFQDHQYWRQRLVVLLEGFMLGSGAVIPAFYTDSLDLRPYLLWSVGIYLLSTTAVVLLKHSMLAKNAMITLPCVLSLAALVLRFSPLSLEHLAPHVPIFGALAIFGVIHYEESMGTTRTIAHCELEHHDCSLGSGPFTLDGRSSRSNSPFQPDHPLGFEIPPWSAFDLRYMGPAASDDSYRISSSQGSASSVSNESSSFLSDASSPILGH</sequence>
<feature type="transmembrane region" description="Helical" evidence="2">
    <location>
        <begin position="89"/>
        <end position="108"/>
    </location>
</feature>
<evidence type="ECO:0000313" key="4">
    <source>
        <dbReference type="Proteomes" id="UP000824998"/>
    </source>
</evidence>
<evidence type="ECO:0000313" key="3">
    <source>
        <dbReference type="EMBL" id="KAG9233252.1"/>
    </source>
</evidence>